<dbReference type="InterPro" id="IPR036097">
    <property type="entry name" value="HisK_dim/P_sf"/>
</dbReference>
<comment type="caution">
    <text evidence="17">The sequence shown here is derived from an EMBL/GenBank/DDBJ whole genome shotgun (WGS) entry which is preliminary data.</text>
</comment>
<dbReference type="PRINTS" id="PR00344">
    <property type="entry name" value="BCTRLSENSOR"/>
</dbReference>
<dbReference type="Gene3D" id="6.10.340.10">
    <property type="match status" value="1"/>
</dbReference>
<proteinExistence type="predicted"/>
<dbReference type="SUPFAM" id="SSF158472">
    <property type="entry name" value="HAMP domain-like"/>
    <property type="match status" value="1"/>
</dbReference>
<comment type="catalytic activity">
    <reaction evidence="1">
        <text>ATP + protein L-histidine = ADP + protein N-phospho-L-histidine.</text>
        <dbReference type="EC" id="2.7.13.3"/>
    </reaction>
</comment>
<evidence type="ECO:0000256" key="5">
    <source>
        <dbReference type="ARBA" id="ARBA00022553"/>
    </source>
</evidence>
<dbReference type="InterPro" id="IPR003594">
    <property type="entry name" value="HATPase_dom"/>
</dbReference>
<dbReference type="GO" id="GO:0005524">
    <property type="term" value="F:ATP binding"/>
    <property type="evidence" value="ECO:0007669"/>
    <property type="project" value="UniProtKB-KW"/>
</dbReference>
<feature type="domain" description="HAMP" evidence="16">
    <location>
        <begin position="167"/>
        <end position="219"/>
    </location>
</feature>
<evidence type="ECO:0000256" key="10">
    <source>
        <dbReference type="ARBA" id="ARBA00022840"/>
    </source>
</evidence>
<dbReference type="CDD" id="cd06225">
    <property type="entry name" value="HAMP"/>
    <property type="match status" value="1"/>
</dbReference>
<evidence type="ECO:0000259" key="15">
    <source>
        <dbReference type="PROSITE" id="PS50109"/>
    </source>
</evidence>
<evidence type="ECO:0000256" key="14">
    <source>
        <dbReference type="SAM" id="Phobius"/>
    </source>
</evidence>
<feature type="transmembrane region" description="Helical" evidence="14">
    <location>
        <begin position="143"/>
        <end position="166"/>
    </location>
</feature>
<dbReference type="SUPFAM" id="SSF55874">
    <property type="entry name" value="ATPase domain of HSP90 chaperone/DNA topoisomerase II/histidine kinase"/>
    <property type="match status" value="1"/>
</dbReference>
<evidence type="ECO:0000313" key="17">
    <source>
        <dbReference type="EMBL" id="MFD2663586.1"/>
    </source>
</evidence>
<dbReference type="SMART" id="SM00388">
    <property type="entry name" value="HisKA"/>
    <property type="match status" value="1"/>
</dbReference>
<dbReference type="Gene3D" id="1.10.287.130">
    <property type="match status" value="1"/>
</dbReference>
<dbReference type="InterPro" id="IPR004358">
    <property type="entry name" value="Sig_transdc_His_kin-like_C"/>
</dbReference>
<sequence length="441" mass="48106">MSVARKIFAGYSVLIILMGVFMFAGVYTMANRLVNHLAENRQDETMDAIVGGLEARYVPSSGWSGLPSELIRELTGDGNGTLIVKDRNGKTAAVFGNEDDAEFARVGITETFTTPDGTTWTVEYTDPTIRFAAVFRYAFRDSLVLVLGVLMLLFAAAGIMFSYGLSKQLTAPLRRMIPVLDELGKRNFGVKADASSNDEFGIIAAAVNAMSAELERSEQTKRNMTADIAHELRTPLAIVSGKLEYLQHRSLPVQPEELLPLQDELIRLDRLVSDLKELSQAEGGRLVLHMEEVDLAELLARVAERVGVEAEAKGIQVKQAESGLPVRAWADRHRTAQILLNLVINGIRYTPEGGEIRLSAGFEEGFAVAEIADNGIGIEEEHLPHLFERFYRTDRARSRDSGGSGLGLAIAAEYAKAQGGGITVQSRAGQGTTFKVKLHAV</sequence>
<evidence type="ECO:0000256" key="3">
    <source>
        <dbReference type="ARBA" id="ARBA00012438"/>
    </source>
</evidence>
<evidence type="ECO:0000256" key="7">
    <source>
        <dbReference type="ARBA" id="ARBA00022692"/>
    </source>
</evidence>
<keyword evidence="9" id="KW-0418">Kinase</keyword>
<evidence type="ECO:0000256" key="1">
    <source>
        <dbReference type="ARBA" id="ARBA00000085"/>
    </source>
</evidence>
<dbReference type="SMART" id="SM00387">
    <property type="entry name" value="HATPase_c"/>
    <property type="match status" value="1"/>
</dbReference>
<evidence type="ECO:0000256" key="12">
    <source>
        <dbReference type="ARBA" id="ARBA00023012"/>
    </source>
</evidence>
<keyword evidence="10 17" id="KW-0067">ATP-binding</keyword>
<keyword evidence="4" id="KW-1003">Cell membrane</keyword>
<dbReference type="InterPro" id="IPR003661">
    <property type="entry name" value="HisK_dim/P_dom"/>
</dbReference>
<reference evidence="18" key="1">
    <citation type="journal article" date="2019" name="Int. J. Syst. Evol. Microbiol.">
        <title>The Global Catalogue of Microorganisms (GCM) 10K type strain sequencing project: providing services to taxonomists for standard genome sequencing and annotation.</title>
        <authorList>
            <consortium name="The Broad Institute Genomics Platform"/>
            <consortium name="The Broad Institute Genome Sequencing Center for Infectious Disease"/>
            <person name="Wu L."/>
            <person name="Ma J."/>
        </authorList>
    </citation>
    <scope>NUCLEOTIDE SEQUENCE [LARGE SCALE GENOMIC DNA]</scope>
    <source>
        <strain evidence="18">TISTR 1827</strain>
    </source>
</reference>
<dbReference type="PROSITE" id="PS50109">
    <property type="entry name" value="HIS_KIN"/>
    <property type="match status" value="1"/>
</dbReference>
<accession>A0ABW5R529</accession>
<evidence type="ECO:0000259" key="16">
    <source>
        <dbReference type="PROSITE" id="PS50885"/>
    </source>
</evidence>
<dbReference type="PROSITE" id="PS50885">
    <property type="entry name" value="HAMP"/>
    <property type="match status" value="1"/>
</dbReference>
<organism evidence="17 18">
    <name type="scientific">Paenibacillus thailandensis</name>
    <dbReference type="NCBI Taxonomy" id="393250"/>
    <lineage>
        <taxon>Bacteria</taxon>
        <taxon>Bacillati</taxon>
        <taxon>Bacillota</taxon>
        <taxon>Bacilli</taxon>
        <taxon>Bacillales</taxon>
        <taxon>Paenibacillaceae</taxon>
        <taxon>Paenibacillus</taxon>
    </lineage>
</organism>
<comment type="subcellular location">
    <subcellularLocation>
        <location evidence="2">Cell membrane</location>
        <topology evidence="2">Multi-pass membrane protein</topology>
    </subcellularLocation>
</comment>
<keyword evidence="11 14" id="KW-1133">Transmembrane helix</keyword>
<dbReference type="EMBL" id="JBHUMY010000043">
    <property type="protein sequence ID" value="MFD2663586.1"/>
    <property type="molecule type" value="Genomic_DNA"/>
</dbReference>
<dbReference type="PANTHER" id="PTHR45528:SF1">
    <property type="entry name" value="SENSOR HISTIDINE KINASE CPXA"/>
    <property type="match status" value="1"/>
</dbReference>
<evidence type="ECO:0000256" key="13">
    <source>
        <dbReference type="ARBA" id="ARBA00023136"/>
    </source>
</evidence>
<evidence type="ECO:0000256" key="4">
    <source>
        <dbReference type="ARBA" id="ARBA00022475"/>
    </source>
</evidence>
<dbReference type="SUPFAM" id="SSF47384">
    <property type="entry name" value="Homodimeric domain of signal transducing histidine kinase"/>
    <property type="match status" value="1"/>
</dbReference>
<evidence type="ECO:0000256" key="2">
    <source>
        <dbReference type="ARBA" id="ARBA00004651"/>
    </source>
</evidence>
<keyword evidence="12" id="KW-0902">Two-component regulatory system</keyword>
<gene>
    <name evidence="17" type="ORF">ACFSW5_25430</name>
</gene>
<dbReference type="CDD" id="cd00075">
    <property type="entry name" value="HATPase"/>
    <property type="match status" value="1"/>
</dbReference>
<dbReference type="InterPro" id="IPR003660">
    <property type="entry name" value="HAMP_dom"/>
</dbReference>
<keyword evidence="5" id="KW-0597">Phosphoprotein</keyword>
<dbReference type="Gene3D" id="3.30.565.10">
    <property type="entry name" value="Histidine kinase-like ATPase, C-terminal domain"/>
    <property type="match status" value="1"/>
</dbReference>
<dbReference type="Pfam" id="PF00672">
    <property type="entry name" value="HAMP"/>
    <property type="match status" value="1"/>
</dbReference>
<dbReference type="InterPro" id="IPR050398">
    <property type="entry name" value="HssS/ArlS-like"/>
</dbReference>
<dbReference type="Pfam" id="PF00512">
    <property type="entry name" value="HisKA"/>
    <property type="match status" value="1"/>
</dbReference>
<protein>
    <recommendedName>
        <fullName evidence="3">histidine kinase</fullName>
        <ecNumber evidence="3">2.7.13.3</ecNumber>
    </recommendedName>
</protein>
<feature type="transmembrane region" description="Helical" evidence="14">
    <location>
        <begin position="7"/>
        <end position="30"/>
    </location>
</feature>
<dbReference type="EC" id="2.7.13.3" evidence="3"/>
<dbReference type="CDD" id="cd00082">
    <property type="entry name" value="HisKA"/>
    <property type="match status" value="1"/>
</dbReference>
<feature type="domain" description="Histidine kinase" evidence="15">
    <location>
        <begin position="227"/>
        <end position="441"/>
    </location>
</feature>
<evidence type="ECO:0000256" key="9">
    <source>
        <dbReference type="ARBA" id="ARBA00022777"/>
    </source>
</evidence>
<keyword evidence="6" id="KW-0808">Transferase</keyword>
<keyword evidence="8" id="KW-0547">Nucleotide-binding</keyword>
<dbReference type="InterPro" id="IPR036890">
    <property type="entry name" value="HATPase_C_sf"/>
</dbReference>
<dbReference type="Pfam" id="PF02518">
    <property type="entry name" value="HATPase_c"/>
    <property type="match status" value="1"/>
</dbReference>
<evidence type="ECO:0000256" key="11">
    <source>
        <dbReference type="ARBA" id="ARBA00022989"/>
    </source>
</evidence>
<keyword evidence="13 14" id="KW-0472">Membrane</keyword>
<dbReference type="SMART" id="SM00304">
    <property type="entry name" value="HAMP"/>
    <property type="match status" value="1"/>
</dbReference>
<dbReference type="RefSeq" id="WP_379279875.1">
    <property type="nucleotide sequence ID" value="NZ_JBHUGT010000011.1"/>
</dbReference>
<evidence type="ECO:0000256" key="8">
    <source>
        <dbReference type="ARBA" id="ARBA00022741"/>
    </source>
</evidence>
<keyword evidence="18" id="KW-1185">Reference proteome</keyword>
<evidence type="ECO:0000313" key="18">
    <source>
        <dbReference type="Proteomes" id="UP001597493"/>
    </source>
</evidence>
<evidence type="ECO:0000256" key="6">
    <source>
        <dbReference type="ARBA" id="ARBA00022679"/>
    </source>
</evidence>
<dbReference type="PANTHER" id="PTHR45528">
    <property type="entry name" value="SENSOR HISTIDINE KINASE CPXA"/>
    <property type="match status" value="1"/>
</dbReference>
<dbReference type="InterPro" id="IPR005467">
    <property type="entry name" value="His_kinase_dom"/>
</dbReference>
<keyword evidence="7 14" id="KW-0812">Transmembrane</keyword>
<dbReference type="Proteomes" id="UP001597493">
    <property type="component" value="Unassembled WGS sequence"/>
</dbReference>
<name>A0ABW5R529_9BACL</name>